<keyword evidence="4" id="KW-0812">Transmembrane</keyword>
<dbReference type="Gene3D" id="1.20.1300.10">
    <property type="entry name" value="Fumarate reductase/succinate dehydrogenase, transmembrane subunit"/>
    <property type="match status" value="1"/>
</dbReference>
<proteinExistence type="predicted"/>
<reference evidence="5" key="1">
    <citation type="submission" date="2008-06" db="EMBL/GenBank/DDBJ databases">
        <title>Complete sequence of Chlorobium phaeobacteroides BS1.</title>
        <authorList>
            <consortium name="US DOE Joint Genome Institute"/>
            <person name="Lucas S."/>
            <person name="Copeland A."/>
            <person name="Lapidus A."/>
            <person name="Glavina del Rio T."/>
            <person name="Dalin E."/>
            <person name="Tice H."/>
            <person name="Bruce D."/>
            <person name="Goodwin L."/>
            <person name="Pitluck S."/>
            <person name="Schmutz J."/>
            <person name="Larimer F."/>
            <person name="Land M."/>
            <person name="Hauser L."/>
            <person name="Kyrpides N."/>
            <person name="Ovchinnikova G."/>
            <person name="Li T."/>
            <person name="Liu Z."/>
            <person name="Zhao F."/>
            <person name="Overmann J."/>
            <person name="Bryant D.A."/>
            <person name="Richardson P."/>
        </authorList>
    </citation>
    <scope>NUCLEOTIDE SEQUENCE [LARGE SCALE GENOMIC DNA]</scope>
    <source>
        <strain evidence="5">BS1</strain>
    </source>
</reference>
<gene>
    <name evidence="5" type="ordered locus">Cphamn1_2515</name>
</gene>
<comment type="function">
    <text evidence="2">Membrane-anchoring subunit of succinate dehydrogenase (SDH).</text>
</comment>
<dbReference type="HOGENOM" id="CLU_1593269_0_0_10"/>
<keyword evidence="4" id="KW-0472">Membrane</keyword>
<dbReference type="KEGG" id="cpb:Cphamn1_2515"/>
<dbReference type="PANTHER" id="PTHR38689:SF1">
    <property type="entry name" value="SUCCINATE DEHYDROGENASE HYDROPHOBIC MEMBRANE ANCHOR SUBUNIT"/>
    <property type="match status" value="1"/>
</dbReference>
<name>B3EQB1_CHLPB</name>
<dbReference type="CDD" id="cd03500">
    <property type="entry name" value="SQR_TypeA_SdhD_like"/>
    <property type="match status" value="1"/>
</dbReference>
<protein>
    <submittedName>
        <fullName evidence="5">Succinate dehydrogenase, membrane subunit, putative</fullName>
    </submittedName>
</protein>
<dbReference type="GO" id="GO:0017004">
    <property type="term" value="P:cytochrome complex assembly"/>
    <property type="evidence" value="ECO:0007669"/>
    <property type="project" value="TreeGrafter"/>
</dbReference>
<comment type="subcellular location">
    <subcellularLocation>
        <location evidence="3">Membrane</location>
        <topology evidence="3">Multi-pass membrane protein</topology>
    </subcellularLocation>
</comment>
<dbReference type="OrthoDB" id="1492469at2"/>
<dbReference type="AlphaFoldDB" id="B3EQB1"/>
<feature type="transmembrane region" description="Helical" evidence="4">
    <location>
        <begin position="100"/>
        <end position="124"/>
    </location>
</feature>
<accession>B3EQB1</accession>
<feature type="transmembrane region" description="Helical" evidence="4">
    <location>
        <begin position="136"/>
        <end position="159"/>
    </location>
</feature>
<dbReference type="PANTHER" id="PTHR38689">
    <property type="entry name" value="SUCCINATE DEHYDROGENASE HYDROPHOBIC MEMBRANE ANCHOR SUBUNIT"/>
    <property type="match status" value="1"/>
</dbReference>
<feature type="transmembrane region" description="Helical" evidence="4">
    <location>
        <begin position="21"/>
        <end position="40"/>
    </location>
</feature>
<evidence type="ECO:0000256" key="3">
    <source>
        <dbReference type="ARBA" id="ARBA00004141"/>
    </source>
</evidence>
<dbReference type="InterPro" id="IPR034804">
    <property type="entry name" value="SQR/QFR_C/D"/>
</dbReference>
<evidence type="ECO:0000256" key="2">
    <source>
        <dbReference type="ARBA" id="ARBA00004050"/>
    </source>
</evidence>
<evidence type="ECO:0000313" key="5">
    <source>
        <dbReference type="EMBL" id="ACE05409.1"/>
    </source>
</evidence>
<dbReference type="GO" id="GO:0020037">
    <property type="term" value="F:heme binding"/>
    <property type="evidence" value="ECO:0007669"/>
    <property type="project" value="InterPro"/>
</dbReference>
<dbReference type="GO" id="GO:0009055">
    <property type="term" value="F:electron transfer activity"/>
    <property type="evidence" value="ECO:0007669"/>
    <property type="project" value="TreeGrafter"/>
</dbReference>
<comment type="cofactor">
    <cofactor evidence="1">
        <name>heme</name>
        <dbReference type="ChEBI" id="CHEBI:30413"/>
    </cofactor>
</comment>
<keyword evidence="4" id="KW-1133">Transmembrane helix</keyword>
<dbReference type="eggNOG" id="COG2142">
    <property type="taxonomic scope" value="Bacteria"/>
</dbReference>
<dbReference type="GO" id="GO:0005886">
    <property type="term" value="C:plasma membrane"/>
    <property type="evidence" value="ECO:0007669"/>
    <property type="project" value="TreeGrafter"/>
</dbReference>
<dbReference type="InterPro" id="IPR014312">
    <property type="entry name" value="Succ_DH_anchor"/>
</dbReference>
<evidence type="ECO:0000256" key="4">
    <source>
        <dbReference type="SAM" id="Phobius"/>
    </source>
</evidence>
<dbReference type="EMBL" id="CP001101">
    <property type="protein sequence ID" value="ACE05409.1"/>
    <property type="molecule type" value="Genomic_DNA"/>
</dbReference>
<evidence type="ECO:0000256" key="1">
    <source>
        <dbReference type="ARBA" id="ARBA00001971"/>
    </source>
</evidence>
<sequence>MSQHYENEGSAASRSKAFVWLMQRVTGVGLVLFLVLHFWVQHMPTGFLATAGEYSEILKTLSEASPEVVDAIADGKIKEALPGEHVITYSKVLERLRTPLWRIIDILLLLFALLHGMLGLMNVLGDYMKRVRLRKAVVFCCWAVTLFLAGQGIVVIMAVGMK</sequence>
<organism evidence="5">
    <name type="scientific">Chlorobium phaeobacteroides (strain BS1)</name>
    <dbReference type="NCBI Taxonomy" id="331678"/>
    <lineage>
        <taxon>Bacteria</taxon>
        <taxon>Pseudomonadati</taxon>
        <taxon>Chlorobiota</taxon>
        <taxon>Chlorobiia</taxon>
        <taxon>Chlorobiales</taxon>
        <taxon>Chlorobiaceae</taxon>
        <taxon>Chlorobium/Pelodictyon group</taxon>
        <taxon>Chlorobium</taxon>
    </lineage>
</organism>
<dbReference type="STRING" id="331678.Cphamn1_2515"/>
<dbReference type="SUPFAM" id="SSF81343">
    <property type="entry name" value="Fumarate reductase respiratory complex transmembrane subunits"/>
    <property type="match status" value="1"/>
</dbReference>
<dbReference type="GO" id="GO:0006099">
    <property type="term" value="P:tricarboxylic acid cycle"/>
    <property type="evidence" value="ECO:0007669"/>
    <property type="project" value="InterPro"/>
</dbReference>